<gene>
    <name evidence="4" type="ORF">ACFQAU_02585</name>
</gene>
<dbReference type="InterPro" id="IPR002104">
    <property type="entry name" value="Integrase_catalytic"/>
</dbReference>
<evidence type="ECO:0000256" key="1">
    <source>
        <dbReference type="ARBA" id="ARBA00023172"/>
    </source>
</evidence>
<dbReference type="Pfam" id="PF00589">
    <property type="entry name" value="Phage_integrase"/>
    <property type="match status" value="1"/>
</dbReference>
<feature type="region of interest" description="Disordered" evidence="2">
    <location>
        <begin position="315"/>
        <end position="336"/>
    </location>
</feature>
<keyword evidence="1" id="KW-0233">DNA recombination</keyword>
<evidence type="ECO:0000313" key="4">
    <source>
        <dbReference type="EMBL" id="MFC6640776.1"/>
    </source>
</evidence>
<reference evidence="5" key="1">
    <citation type="journal article" date="2019" name="Int. J. Syst. Evol. Microbiol.">
        <title>The Global Catalogue of Microorganisms (GCM) 10K type strain sequencing project: providing services to taxonomists for standard genome sequencing and annotation.</title>
        <authorList>
            <consortium name="The Broad Institute Genomics Platform"/>
            <consortium name="The Broad Institute Genome Sequencing Center for Infectious Disease"/>
            <person name="Wu L."/>
            <person name="Ma J."/>
        </authorList>
    </citation>
    <scope>NUCLEOTIDE SEQUENCE [LARGE SCALE GENOMIC DNA]</scope>
    <source>
        <strain evidence="5">NBRC 111368</strain>
    </source>
</reference>
<dbReference type="Gene3D" id="1.10.443.10">
    <property type="entry name" value="Intergrase catalytic core"/>
    <property type="match status" value="1"/>
</dbReference>
<accession>A0ABW1YV92</accession>
<proteinExistence type="predicted"/>
<dbReference type="EMBL" id="JBHSWA010000001">
    <property type="protein sequence ID" value="MFC6640776.1"/>
    <property type="molecule type" value="Genomic_DNA"/>
</dbReference>
<name>A0ABW1YV92_9RHOB</name>
<sequence length="694" mass="77221">MTLDQILRDYLETSGESMRALSLRAGLNPKAVSDILNIPGLRPRNVTLSALSAATGHDLFASQPGSSVTFADMIKVAQQNGDGTLVSRLRWLCRNAGWAPELRPVCKQDVIDFFDRNEPARFDLATGSYATYRSMLVNAAGSSQPRQRKRRIDDIAGRYKEVHEAIRSSDLSRSVVYASGAFLLFLHDQGIAPAEVTQDTLAAYYNHRVETSAKSSAACEKHVREIATLIARLSSDPGFVRFGFIAAPHPFADGRDKFRVNPDQIATLMKEFDTRVALWAQGKASRDGLSRAEFIARMDRQEAAGEISAKKAKLRAKRLEKAGRPGQPSRQDAPSRSELLRQAGFLIGKHTWSDKTLATRRGYIVSLAKAVASSVEVVPETIEELTDPEFLDVAAETLKEVNRGEYPSAYVTSVLKTARKIARDYLCRSPEDLREIDDTIALHEVNYQGIAPRNMSKLRLFNDTRIQRTIDLSAVLLRDIDASIQRKRKAGHKSDGSLPKAVEVIDPELGRDIMAALAHDILLARAPRSENVVMARLDWVVWQDGRARIVVPAAQVKMRSAGDADLTIQLGKAASKLLSTYLETVRPAILTASQKENPYMFPAQGKTNADGHYAGLLKRVTARLHEKVGVRINPHLYRHLIGWIWLRDSLDHLPKVQRLLGHKRLQTTIDHYAELDETLISNEWLAHLDSRTAA</sequence>
<dbReference type="Proteomes" id="UP001596403">
    <property type="component" value="Unassembled WGS sequence"/>
</dbReference>
<organism evidence="4 5">
    <name type="scientific">Sulfitobacter profundi</name>
    <dbReference type="NCBI Taxonomy" id="2679961"/>
    <lineage>
        <taxon>Bacteria</taxon>
        <taxon>Pseudomonadati</taxon>
        <taxon>Pseudomonadota</taxon>
        <taxon>Alphaproteobacteria</taxon>
        <taxon>Rhodobacterales</taxon>
        <taxon>Roseobacteraceae</taxon>
        <taxon>Sulfitobacter</taxon>
    </lineage>
</organism>
<dbReference type="InterPro" id="IPR011010">
    <property type="entry name" value="DNA_brk_join_enz"/>
</dbReference>
<comment type="caution">
    <text evidence="4">The sequence shown here is derived from an EMBL/GenBank/DDBJ whole genome shotgun (WGS) entry which is preliminary data.</text>
</comment>
<protein>
    <submittedName>
        <fullName evidence="4">Tyrosine-type recombinase/integrase</fullName>
    </submittedName>
</protein>
<feature type="domain" description="Tyr recombinase" evidence="3">
    <location>
        <begin position="497"/>
        <end position="685"/>
    </location>
</feature>
<evidence type="ECO:0000259" key="3">
    <source>
        <dbReference type="PROSITE" id="PS51898"/>
    </source>
</evidence>
<dbReference type="PROSITE" id="PS51898">
    <property type="entry name" value="TYR_RECOMBINASE"/>
    <property type="match status" value="1"/>
</dbReference>
<keyword evidence="5" id="KW-1185">Reference proteome</keyword>
<evidence type="ECO:0000256" key="2">
    <source>
        <dbReference type="SAM" id="MobiDB-lite"/>
    </source>
</evidence>
<dbReference type="InterPro" id="IPR013762">
    <property type="entry name" value="Integrase-like_cat_sf"/>
</dbReference>
<dbReference type="SUPFAM" id="SSF56349">
    <property type="entry name" value="DNA breaking-rejoining enzymes"/>
    <property type="match status" value="1"/>
</dbReference>
<evidence type="ECO:0000313" key="5">
    <source>
        <dbReference type="Proteomes" id="UP001596403"/>
    </source>
</evidence>
<dbReference type="RefSeq" id="WP_132446943.1">
    <property type="nucleotide sequence ID" value="NZ_JBHSWA010000001.1"/>
</dbReference>